<dbReference type="InterPro" id="IPR000742">
    <property type="entry name" value="EGF"/>
</dbReference>
<sequence>MTDTSTTSAHWIGFGDPNSSGTFQWVDGSTSTYNRSVDGAFGGMCFSIKSFNRTAPSANWGSVSCGMAYKVICRAPCPIVATTEAPTTEEPTTEEPTTEAPTTEEPTTQELTTEEPTTEEPTTQELTTEEPTTAEQTTVELTTQEPTTQDLTTEEPTTEEPTTVELTTQEPTTEEPTTKEPTTQELTTEEPTTEEPTTEEPTTEEATTQEPTTEEPTTEELTTQELTTQEPTTEEPTTEEPTTEEPTTQEQTTEEPTTQEPTTEDPTTLTTTLPETLIVSTTLIPTTTITNGDPCISVTCSNSAICTTSQYNASDYECKTNCPANHYGQRCEASASSSAVCQACPKDYSQNVPGSCFTLMTTAGSWSAGVSNCNKVLGNITSINTKSEEYELRSKLNFLYERSALIAYQVGQNINTQYCRI</sequence>
<evidence type="ECO:0000259" key="4">
    <source>
        <dbReference type="PROSITE" id="PS50041"/>
    </source>
</evidence>
<feature type="compositionally biased region" description="Low complexity" evidence="2">
    <location>
        <begin position="119"/>
        <end position="151"/>
    </location>
</feature>
<dbReference type="PANTHER" id="PTHR35383:SF1">
    <property type="entry name" value="MUCIN 12EA-RELATED"/>
    <property type="match status" value="1"/>
</dbReference>
<evidence type="ECO:0000256" key="2">
    <source>
        <dbReference type="SAM" id="MobiDB-lite"/>
    </source>
</evidence>
<dbReference type="Pfam" id="PF00059">
    <property type="entry name" value="Lectin_C"/>
    <property type="match status" value="1"/>
</dbReference>
<keyword evidence="5" id="KW-1185">Reference proteome</keyword>
<dbReference type="InterPro" id="IPR016186">
    <property type="entry name" value="C-type_lectin-like/link_sf"/>
</dbReference>
<feature type="compositionally biased region" description="Low complexity" evidence="2">
    <location>
        <begin position="98"/>
        <end position="111"/>
    </location>
</feature>
<dbReference type="WBParaSite" id="PSAMB.scaffold657size44424.g7737.t1">
    <property type="protein sequence ID" value="PSAMB.scaffold657size44424.g7737.t1"/>
    <property type="gene ID" value="PSAMB.scaffold657size44424.g7737"/>
</dbReference>
<dbReference type="InterPro" id="IPR016187">
    <property type="entry name" value="CTDL_fold"/>
</dbReference>
<proteinExistence type="predicted"/>
<feature type="compositionally biased region" description="Acidic residues" evidence="2">
    <location>
        <begin position="232"/>
        <end position="243"/>
    </location>
</feature>
<protein>
    <submittedName>
        <fullName evidence="6">C-type lectin domain-containing protein</fullName>
    </submittedName>
</protein>
<feature type="domain" description="C-type lectin" evidence="4">
    <location>
        <begin position="1"/>
        <end position="74"/>
    </location>
</feature>
<keyword evidence="1" id="KW-0245">EGF-like domain</keyword>
<feature type="disulfide bond" evidence="1">
    <location>
        <begin position="322"/>
        <end position="331"/>
    </location>
</feature>
<organism evidence="5 6">
    <name type="scientific">Plectus sambesii</name>
    <dbReference type="NCBI Taxonomy" id="2011161"/>
    <lineage>
        <taxon>Eukaryota</taxon>
        <taxon>Metazoa</taxon>
        <taxon>Ecdysozoa</taxon>
        <taxon>Nematoda</taxon>
        <taxon>Chromadorea</taxon>
        <taxon>Plectida</taxon>
        <taxon>Plectina</taxon>
        <taxon>Plectoidea</taxon>
        <taxon>Plectidae</taxon>
        <taxon>Plectus</taxon>
    </lineage>
</organism>
<comment type="caution">
    <text evidence="1">Lacks conserved residue(s) required for the propagation of feature annotation.</text>
</comment>
<feature type="region of interest" description="Disordered" evidence="2">
    <location>
        <begin position="83"/>
        <end position="275"/>
    </location>
</feature>
<dbReference type="Gene3D" id="3.10.100.10">
    <property type="entry name" value="Mannose-Binding Protein A, subunit A"/>
    <property type="match status" value="2"/>
</dbReference>
<evidence type="ECO:0000259" key="3">
    <source>
        <dbReference type="PROSITE" id="PS50026"/>
    </source>
</evidence>
<keyword evidence="1" id="KW-1015">Disulfide bond</keyword>
<feature type="compositionally biased region" description="Low complexity" evidence="2">
    <location>
        <begin position="219"/>
        <end position="231"/>
    </location>
</feature>
<feature type="compositionally biased region" description="Acidic residues" evidence="2">
    <location>
        <begin position="187"/>
        <end position="203"/>
    </location>
</feature>
<evidence type="ECO:0000313" key="6">
    <source>
        <dbReference type="WBParaSite" id="PSAMB.scaffold657size44424.g7737.t1"/>
    </source>
</evidence>
<dbReference type="PANTHER" id="PTHR35383">
    <property type="entry name" value="MUCIN 12EA-RELATED"/>
    <property type="match status" value="1"/>
</dbReference>
<name>A0A914X9A2_9BILA</name>
<dbReference type="Proteomes" id="UP000887566">
    <property type="component" value="Unplaced"/>
</dbReference>
<feature type="compositionally biased region" description="Low complexity" evidence="2">
    <location>
        <begin position="159"/>
        <end position="186"/>
    </location>
</feature>
<accession>A0A914X9A2</accession>
<dbReference type="PROSITE" id="PS50041">
    <property type="entry name" value="C_TYPE_LECTIN_2"/>
    <property type="match status" value="1"/>
</dbReference>
<feature type="domain" description="EGF-like" evidence="3">
    <location>
        <begin position="291"/>
        <end position="332"/>
    </location>
</feature>
<evidence type="ECO:0000313" key="5">
    <source>
        <dbReference type="Proteomes" id="UP000887566"/>
    </source>
</evidence>
<evidence type="ECO:0000256" key="1">
    <source>
        <dbReference type="PROSITE-ProRule" id="PRU00076"/>
    </source>
</evidence>
<dbReference type="PROSITE" id="PS50026">
    <property type="entry name" value="EGF_3"/>
    <property type="match status" value="1"/>
</dbReference>
<dbReference type="AlphaFoldDB" id="A0A914X9A2"/>
<dbReference type="InterPro" id="IPR001304">
    <property type="entry name" value="C-type_lectin-like"/>
</dbReference>
<reference evidence="6" key="1">
    <citation type="submission" date="2022-11" db="UniProtKB">
        <authorList>
            <consortium name="WormBaseParasite"/>
        </authorList>
    </citation>
    <scope>IDENTIFICATION</scope>
</reference>
<feature type="compositionally biased region" description="Low complexity" evidence="2">
    <location>
        <begin position="244"/>
        <end position="275"/>
    </location>
</feature>
<dbReference type="SUPFAM" id="SSF56436">
    <property type="entry name" value="C-type lectin-like"/>
    <property type="match status" value="2"/>
</dbReference>